<keyword evidence="2" id="KW-1185">Reference proteome</keyword>
<dbReference type="EMBL" id="BSNM01000001">
    <property type="protein sequence ID" value="GLQ29523.1"/>
    <property type="molecule type" value="Genomic_DNA"/>
</dbReference>
<protein>
    <submittedName>
        <fullName evidence="1">Uncharacterized protein</fullName>
    </submittedName>
</protein>
<reference evidence="1" key="2">
    <citation type="submission" date="2023-01" db="EMBL/GenBank/DDBJ databases">
        <title>Draft genome sequence of Litoribrevibacter albus strain NBRC 110071.</title>
        <authorList>
            <person name="Sun Q."/>
            <person name="Mori K."/>
        </authorList>
    </citation>
    <scope>NUCLEOTIDE SEQUENCE</scope>
    <source>
        <strain evidence="1">NBRC 110071</strain>
    </source>
</reference>
<comment type="caution">
    <text evidence="1">The sequence shown here is derived from an EMBL/GenBank/DDBJ whole genome shotgun (WGS) entry which is preliminary data.</text>
</comment>
<evidence type="ECO:0000313" key="1">
    <source>
        <dbReference type="EMBL" id="GLQ29523.1"/>
    </source>
</evidence>
<dbReference type="AlphaFoldDB" id="A0AA37S7M5"/>
<reference evidence="1" key="1">
    <citation type="journal article" date="2014" name="Int. J. Syst. Evol. Microbiol.">
        <title>Complete genome sequence of Corynebacterium casei LMG S-19264T (=DSM 44701T), isolated from a smear-ripened cheese.</title>
        <authorList>
            <consortium name="US DOE Joint Genome Institute (JGI-PGF)"/>
            <person name="Walter F."/>
            <person name="Albersmeier A."/>
            <person name="Kalinowski J."/>
            <person name="Ruckert C."/>
        </authorList>
    </citation>
    <scope>NUCLEOTIDE SEQUENCE</scope>
    <source>
        <strain evidence="1">NBRC 110071</strain>
    </source>
</reference>
<organism evidence="1 2">
    <name type="scientific">Litoribrevibacter albus</name>
    <dbReference type="NCBI Taxonomy" id="1473156"/>
    <lineage>
        <taxon>Bacteria</taxon>
        <taxon>Pseudomonadati</taxon>
        <taxon>Pseudomonadota</taxon>
        <taxon>Gammaproteobacteria</taxon>
        <taxon>Oceanospirillales</taxon>
        <taxon>Oceanospirillaceae</taxon>
        <taxon>Litoribrevibacter</taxon>
    </lineage>
</organism>
<sequence length="286" mass="32958">MNQPFIYNTLFFIENSDLHLMLPNIDHLNVSEDGGVGISIELSDSLCKNRLNGNWFLTQSIFFSLLDSIIDLNSPNLEGASFKRRYEDLDQSSPKKLVFKELYRVVKLIRNTIVHQKSAIDSNENGLSISYTNTRGTQFSFCITNLGVRLLHTVCFLVCKTFKQDSFYIEYIINSYYELMLSEISGMSDEFGSSLNRNNGLDKLPSTSIYRVRDTKYTFSGENQTYFVSTLARAKRDPNRAYEYIIKVQSSLYIVPHERISENGAITKEEIDKWLVKPTDYLAEKM</sequence>
<dbReference type="RefSeq" id="WP_284377286.1">
    <property type="nucleotide sequence ID" value="NZ_BSNM01000001.1"/>
</dbReference>
<evidence type="ECO:0000313" key="2">
    <source>
        <dbReference type="Proteomes" id="UP001161389"/>
    </source>
</evidence>
<dbReference type="Proteomes" id="UP001161389">
    <property type="component" value="Unassembled WGS sequence"/>
</dbReference>
<gene>
    <name evidence="1" type="ORF">GCM10007876_00010</name>
</gene>
<proteinExistence type="predicted"/>
<name>A0AA37S7M5_9GAMM</name>
<accession>A0AA37S7M5</accession>